<dbReference type="GO" id="GO:0004540">
    <property type="term" value="F:RNA nuclease activity"/>
    <property type="evidence" value="ECO:0007669"/>
    <property type="project" value="InterPro"/>
</dbReference>
<dbReference type="InterPro" id="IPR021139">
    <property type="entry name" value="NYN"/>
</dbReference>
<evidence type="ECO:0000256" key="1">
    <source>
        <dbReference type="SAM" id="MobiDB-lite"/>
    </source>
</evidence>
<dbReference type="Pfam" id="PF01936">
    <property type="entry name" value="NYN"/>
    <property type="match status" value="1"/>
</dbReference>
<gene>
    <name evidence="3" type="ORF">EIY87_21805</name>
</gene>
<reference evidence="3 4" key="1">
    <citation type="submission" date="2018-12" db="EMBL/GenBank/DDBJ databases">
        <title>Amycolatopsis eburnea sp. nov. actinomycete associate with arbuscular mycorrhiza fungal spore.</title>
        <authorList>
            <person name="Lumyong S."/>
            <person name="Chaiya L."/>
        </authorList>
    </citation>
    <scope>NUCLEOTIDE SEQUENCE [LARGE SCALE GENOMIC DNA]</scope>
    <source>
        <strain evidence="3 4">GLM-1</strain>
    </source>
</reference>
<dbReference type="Proteomes" id="UP000267081">
    <property type="component" value="Unassembled WGS sequence"/>
</dbReference>
<feature type="compositionally biased region" description="Polar residues" evidence="1">
    <location>
        <begin position="94"/>
        <end position="108"/>
    </location>
</feature>
<evidence type="ECO:0000313" key="4">
    <source>
        <dbReference type="Proteomes" id="UP000267081"/>
    </source>
</evidence>
<name>A0A3R9EPZ5_9PSEU</name>
<evidence type="ECO:0000259" key="2">
    <source>
        <dbReference type="Pfam" id="PF01936"/>
    </source>
</evidence>
<feature type="region of interest" description="Disordered" evidence="1">
    <location>
        <begin position="94"/>
        <end position="123"/>
    </location>
</feature>
<dbReference type="Gene3D" id="3.40.50.1010">
    <property type="entry name" value="5'-nuclease"/>
    <property type="match status" value="1"/>
</dbReference>
<organism evidence="3 4">
    <name type="scientific">Amycolatopsis eburnea</name>
    <dbReference type="NCBI Taxonomy" id="2267691"/>
    <lineage>
        <taxon>Bacteria</taxon>
        <taxon>Bacillati</taxon>
        <taxon>Actinomycetota</taxon>
        <taxon>Actinomycetes</taxon>
        <taxon>Pseudonocardiales</taxon>
        <taxon>Pseudonocardiaceae</taxon>
        <taxon>Amycolatopsis</taxon>
    </lineage>
</organism>
<keyword evidence="4" id="KW-1185">Reference proteome</keyword>
<dbReference type="EMBL" id="RSEC01000048">
    <property type="protein sequence ID" value="RSD16300.1"/>
    <property type="molecule type" value="Genomic_DNA"/>
</dbReference>
<sequence length="166" mass="18215">MTAATGPGNAEQVAIFIDFENLAIGAANSLPDQANPVPYAALELVYRDYSNASIRRAYADWAKSQFGKYQHDLLMNSVDLVQIQQFGIQQKYATASGESSRDQSQTASVDVRPRTPSFSNRRLPSCVLRTNGRRQRCRDGLEPKGKPESTVHVGCPRGALALPCAW</sequence>
<feature type="domain" description="NYN" evidence="2">
    <location>
        <begin position="13"/>
        <end position="97"/>
    </location>
</feature>
<comment type="caution">
    <text evidence="3">The sequence shown here is derived from an EMBL/GenBank/DDBJ whole genome shotgun (WGS) entry which is preliminary data.</text>
</comment>
<dbReference type="OrthoDB" id="2379772at2"/>
<evidence type="ECO:0000313" key="3">
    <source>
        <dbReference type="EMBL" id="RSD16300.1"/>
    </source>
</evidence>
<proteinExistence type="predicted"/>
<dbReference type="AlphaFoldDB" id="A0A3R9EPZ5"/>
<accession>A0A3R9EPZ5</accession>
<protein>
    <submittedName>
        <fullName evidence="3">NYN domain-containing protein</fullName>
    </submittedName>
</protein>